<dbReference type="InterPro" id="IPR003870">
    <property type="entry name" value="DUF222"/>
</dbReference>
<evidence type="ECO:0000256" key="1">
    <source>
        <dbReference type="ARBA" id="ARBA00023450"/>
    </source>
</evidence>
<dbReference type="GO" id="GO:0008270">
    <property type="term" value="F:zinc ion binding"/>
    <property type="evidence" value="ECO:0007669"/>
    <property type="project" value="InterPro"/>
</dbReference>
<organism evidence="4 5">
    <name type="scientific">Candidatus Amunia macphersoniae</name>
    <dbReference type="NCBI Taxonomy" id="3127014"/>
    <lineage>
        <taxon>Bacteria</taxon>
        <taxon>Bacillati</taxon>
        <taxon>Candidatus Dormiibacterota</taxon>
        <taxon>Candidatus Dormibacteria</taxon>
        <taxon>Candidatus Aeolococcales</taxon>
        <taxon>Candidatus Aeolococcaceae</taxon>
        <taxon>Candidatus Amunia</taxon>
    </lineage>
</organism>
<dbReference type="GO" id="GO:0004519">
    <property type="term" value="F:endonuclease activity"/>
    <property type="evidence" value="ECO:0007669"/>
    <property type="project" value="InterPro"/>
</dbReference>
<reference evidence="4 5" key="1">
    <citation type="submission" date="2020-10" db="EMBL/GenBank/DDBJ databases">
        <title>Ca. Dormibacterota MAGs.</title>
        <authorList>
            <person name="Montgomery K."/>
        </authorList>
    </citation>
    <scope>NUCLEOTIDE SEQUENCE [LARGE SCALE GENOMIC DNA]</scope>
    <source>
        <strain evidence="4">Mitchell_Peninsula_5</strain>
    </source>
</reference>
<dbReference type="AlphaFoldDB" id="A0A934KHT0"/>
<dbReference type="Pfam" id="PF01844">
    <property type="entry name" value="HNH"/>
    <property type="match status" value="1"/>
</dbReference>
<feature type="region of interest" description="Disordered" evidence="2">
    <location>
        <begin position="29"/>
        <end position="55"/>
    </location>
</feature>
<name>A0A934KHT0_9BACT</name>
<gene>
    <name evidence="4" type="ORF">JF887_09795</name>
</gene>
<feature type="domain" description="HNH nuclease" evidence="3">
    <location>
        <begin position="371"/>
        <end position="423"/>
    </location>
</feature>
<sequence>MTLGPTSSDLVAFGDAVVRYCRRDHVAVSWPTGGRSADPPAGGRGTAPRARDRGPGVLDAECDIDMPGAAPASTGVGHRAGTLAADLVLKRSLINRLELDFARDAARFAATYSEDEYGNPGPVSWLRGECRMTSHAAATAVCVGEQAARLELSSTALVEGRIGFAHLGWMATTAAALEESASTNVVFNEAWLLGKAESLSVQRFRTECEHVRHAADRKAFLEQKLNDRDCRSLTLTPFEGGGVALAGSFDSEDGALLRSALDPLARWDGRDDVRSREQRYADALVELCSHRLDTGQIPQTASQRAHLQVTTTLETLRDLPGAPAAEIDCAGVIAAPSVQRLACDATITRVLVNARSQVIDVGRSERVVPASTRRALNIRDQGCRWPGCDRPPSWTSAHHVVHWAYLGPTDTDNLVLLCRHHHWCVHEGGWVLVRGEDGVILAVSPVAGTIFPLRAPAGARRARGPAWLLTG</sequence>
<dbReference type="SMART" id="SM00507">
    <property type="entry name" value="HNHc"/>
    <property type="match status" value="1"/>
</dbReference>
<evidence type="ECO:0000313" key="4">
    <source>
        <dbReference type="EMBL" id="MBJ7609701.1"/>
    </source>
</evidence>
<dbReference type="InterPro" id="IPR002711">
    <property type="entry name" value="HNH"/>
</dbReference>
<dbReference type="Proteomes" id="UP000614410">
    <property type="component" value="Unassembled WGS sequence"/>
</dbReference>
<dbReference type="CDD" id="cd00085">
    <property type="entry name" value="HNHc"/>
    <property type="match status" value="1"/>
</dbReference>
<protein>
    <submittedName>
        <fullName evidence="4">DUF222 domain-containing protein</fullName>
    </submittedName>
</protein>
<proteinExistence type="inferred from homology"/>
<dbReference type="Pfam" id="PF02720">
    <property type="entry name" value="DUF222"/>
    <property type="match status" value="1"/>
</dbReference>
<accession>A0A934KHT0</accession>
<evidence type="ECO:0000313" key="5">
    <source>
        <dbReference type="Proteomes" id="UP000614410"/>
    </source>
</evidence>
<evidence type="ECO:0000256" key="2">
    <source>
        <dbReference type="SAM" id="MobiDB-lite"/>
    </source>
</evidence>
<dbReference type="EMBL" id="JAEKNN010000050">
    <property type="protein sequence ID" value="MBJ7609701.1"/>
    <property type="molecule type" value="Genomic_DNA"/>
</dbReference>
<comment type="caution">
    <text evidence="4">The sequence shown here is derived from an EMBL/GenBank/DDBJ whole genome shotgun (WGS) entry which is preliminary data.</text>
</comment>
<evidence type="ECO:0000259" key="3">
    <source>
        <dbReference type="SMART" id="SM00507"/>
    </source>
</evidence>
<dbReference type="InterPro" id="IPR003615">
    <property type="entry name" value="HNH_nuc"/>
</dbReference>
<dbReference type="GO" id="GO:0003676">
    <property type="term" value="F:nucleic acid binding"/>
    <property type="evidence" value="ECO:0007669"/>
    <property type="project" value="InterPro"/>
</dbReference>
<comment type="similarity">
    <text evidence="1">Belongs to the Rv1128c/1148c/1588c/1702c/1945/3466 family.</text>
</comment>